<keyword evidence="2" id="KW-1185">Reference proteome</keyword>
<evidence type="ECO:0000313" key="2">
    <source>
        <dbReference type="Proteomes" id="UP000230750"/>
    </source>
</evidence>
<dbReference type="STRING" id="307972.A0A2G8JX98"/>
<dbReference type="OrthoDB" id="6407164at2759"/>
<dbReference type="Proteomes" id="UP000230750">
    <property type="component" value="Unassembled WGS sequence"/>
</dbReference>
<dbReference type="GO" id="GO:0003676">
    <property type="term" value="F:nucleic acid binding"/>
    <property type="evidence" value="ECO:0007669"/>
    <property type="project" value="InterPro"/>
</dbReference>
<accession>A0A2G8JX98</accession>
<gene>
    <name evidence="1" type="ORF">BSL78_22788</name>
</gene>
<protein>
    <submittedName>
        <fullName evidence="1">Putative msx2-interacting protein isoform X1</fullName>
    </submittedName>
</protein>
<sequence length="182" mass="20205">MINVDSASFVFLASLCRYGRVESAKLTGKRDTDGSQSAFVDFVDINSATKAHDASVITIGERDLQIEYNNPDSPTEIHPGETSREYDLPGRIPRYDNRRGGGSVSHSFLGFISLISCTVAAEGYIPLPTHNLKEGSTTPAPPLHPTCVRRPAAFHNQIKEKMFWFRYCRWASLKVLSLVEEA</sequence>
<dbReference type="Gene3D" id="3.30.70.330">
    <property type="match status" value="1"/>
</dbReference>
<proteinExistence type="predicted"/>
<dbReference type="InterPro" id="IPR035979">
    <property type="entry name" value="RBD_domain_sf"/>
</dbReference>
<dbReference type="SUPFAM" id="SSF54928">
    <property type="entry name" value="RNA-binding domain, RBD"/>
    <property type="match status" value="1"/>
</dbReference>
<dbReference type="AlphaFoldDB" id="A0A2G8JX98"/>
<comment type="caution">
    <text evidence="1">The sequence shown here is derived from an EMBL/GenBank/DDBJ whole genome shotgun (WGS) entry which is preliminary data.</text>
</comment>
<evidence type="ECO:0000313" key="1">
    <source>
        <dbReference type="EMBL" id="PIK40362.1"/>
    </source>
</evidence>
<name>A0A2G8JX98_STIJA</name>
<dbReference type="EMBL" id="MRZV01001131">
    <property type="protein sequence ID" value="PIK40362.1"/>
    <property type="molecule type" value="Genomic_DNA"/>
</dbReference>
<organism evidence="1 2">
    <name type="scientific">Stichopus japonicus</name>
    <name type="common">Sea cucumber</name>
    <dbReference type="NCBI Taxonomy" id="307972"/>
    <lineage>
        <taxon>Eukaryota</taxon>
        <taxon>Metazoa</taxon>
        <taxon>Echinodermata</taxon>
        <taxon>Eleutherozoa</taxon>
        <taxon>Echinozoa</taxon>
        <taxon>Holothuroidea</taxon>
        <taxon>Aspidochirotacea</taxon>
        <taxon>Aspidochirotida</taxon>
        <taxon>Stichopodidae</taxon>
        <taxon>Apostichopus</taxon>
    </lineage>
</organism>
<reference evidence="1 2" key="1">
    <citation type="journal article" date="2017" name="PLoS Biol.">
        <title>The sea cucumber genome provides insights into morphological evolution and visceral regeneration.</title>
        <authorList>
            <person name="Zhang X."/>
            <person name="Sun L."/>
            <person name="Yuan J."/>
            <person name="Sun Y."/>
            <person name="Gao Y."/>
            <person name="Zhang L."/>
            <person name="Li S."/>
            <person name="Dai H."/>
            <person name="Hamel J.F."/>
            <person name="Liu C."/>
            <person name="Yu Y."/>
            <person name="Liu S."/>
            <person name="Lin W."/>
            <person name="Guo K."/>
            <person name="Jin S."/>
            <person name="Xu P."/>
            <person name="Storey K.B."/>
            <person name="Huan P."/>
            <person name="Zhang T."/>
            <person name="Zhou Y."/>
            <person name="Zhang J."/>
            <person name="Lin C."/>
            <person name="Li X."/>
            <person name="Xing L."/>
            <person name="Huo D."/>
            <person name="Sun M."/>
            <person name="Wang L."/>
            <person name="Mercier A."/>
            <person name="Li F."/>
            <person name="Yang H."/>
            <person name="Xiang J."/>
        </authorList>
    </citation>
    <scope>NUCLEOTIDE SEQUENCE [LARGE SCALE GENOMIC DNA]</scope>
    <source>
        <strain evidence="1">Shaxun</strain>
        <tissue evidence="1">Muscle</tissue>
    </source>
</reference>
<dbReference type="InterPro" id="IPR012677">
    <property type="entry name" value="Nucleotide-bd_a/b_plait_sf"/>
</dbReference>